<name>A0ABW3F0H3_9ACTN</name>
<proteinExistence type="predicted"/>
<comment type="caution">
    <text evidence="2">The sequence shown here is derived from an EMBL/GenBank/DDBJ whole genome shotgun (WGS) entry which is preliminary data.</text>
</comment>
<protein>
    <submittedName>
        <fullName evidence="2">VOC family protein</fullName>
    </submittedName>
</protein>
<evidence type="ECO:0000313" key="2">
    <source>
        <dbReference type="EMBL" id="MFD0904792.1"/>
    </source>
</evidence>
<dbReference type="Gene3D" id="3.10.180.10">
    <property type="entry name" value="2,3-Dihydroxybiphenyl 1,2-Dioxygenase, domain 1"/>
    <property type="match status" value="1"/>
</dbReference>
<dbReference type="CDD" id="cd07253">
    <property type="entry name" value="GLOD5"/>
    <property type="match status" value="1"/>
</dbReference>
<feature type="domain" description="VOC" evidence="1">
    <location>
        <begin position="199"/>
        <end position="319"/>
    </location>
</feature>
<organism evidence="2 3">
    <name type="scientific">Actinomadura sediminis</name>
    <dbReference type="NCBI Taxonomy" id="1038904"/>
    <lineage>
        <taxon>Bacteria</taxon>
        <taxon>Bacillati</taxon>
        <taxon>Actinomycetota</taxon>
        <taxon>Actinomycetes</taxon>
        <taxon>Streptosporangiales</taxon>
        <taxon>Thermomonosporaceae</taxon>
        <taxon>Actinomadura</taxon>
    </lineage>
</organism>
<dbReference type="RefSeq" id="WP_378305020.1">
    <property type="nucleotide sequence ID" value="NZ_JBHTJA010000099.1"/>
</dbReference>
<dbReference type="PROSITE" id="PS51819">
    <property type="entry name" value="VOC"/>
    <property type="match status" value="1"/>
</dbReference>
<evidence type="ECO:0000313" key="3">
    <source>
        <dbReference type="Proteomes" id="UP001596972"/>
    </source>
</evidence>
<sequence length="320" mass="34609">MTDDREIPSPWPSIEAFLRDRGAARIPHPGGTLLEHLRRVGRLLAEWGADPAVRAAGLCHAAYGTDGFDRSLLDVTERPVLAELIGDRAEALVYLYASCDRDRVYPRLDGSRTVVFHDRFTGGEHIPSHADLKAFLEITAANELDVLARDEELASRYGPSLHALFVRSAGLLSRPARDACARGLGRYAAASAPGIRITGLDHLVLTVADADRTIAFYERVLGMREVTFGRGRRALAFGTSKINLHEAGRELLPRADRPTPGSADLCLLTDAPQRQVLDHLASCGVAVEEGPVPRTGAQGPITSTYVRDPDGNLIEIGTPG</sequence>
<evidence type="ECO:0000259" key="1">
    <source>
        <dbReference type="PROSITE" id="PS51819"/>
    </source>
</evidence>
<dbReference type="InterPro" id="IPR037523">
    <property type="entry name" value="VOC_core"/>
</dbReference>
<dbReference type="Proteomes" id="UP001596972">
    <property type="component" value="Unassembled WGS sequence"/>
</dbReference>
<dbReference type="Pfam" id="PF00903">
    <property type="entry name" value="Glyoxalase"/>
    <property type="match status" value="1"/>
</dbReference>
<dbReference type="EMBL" id="JBHTJA010000099">
    <property type="protein sequence ID" value="MFD0904792.1"/>
    <property type="molecule type" value="Genomic_DNA"/>
</dbReference>
<dbReference type="PANTHER" id="PTHR21366">
    <property type="entry name" value="GLYOXALASE FAMILY PROTEIN"/>
    <property type="match status" value="1"/>
</dbReference>
<keyword evidence="3" id="KW-1185">Reference proteome</keyword>
<reference evidence="3" key="1">
    <citation type="journal article" date="2019" name="Int. J. Syst. Evol. Microbiol.">
        <title>The Global Catalogue of Microorganisms (GCM) 10K type strain sequencing project: providing services to taxonomists for standard genome sequencing and annotation.</title>
        <authorList>
            <consortium name="The Broad Institute Genomics Platform"/>
            <consortium name="The Broad Institute Genome Sequencing Center for Infectious Disease"/>
            <person name="Wu L."/>
            <person name="Ma J."/>
        </authorList>
    </citation>
    <scope>NUCLEOTIDE SEQUENCE [LARGE SCALE GENOMIC DNA]</scope>
    <source>
        <strain evidence="3">JCM 31202</strain>
    </source>
</reference>
<dbReference type="Pfam" id="PF20680">
    <property type="entry name" value="DUF6817"/>
    <property type="match status" value="1"/>
</dbReference>
<dbReference type="InterPro" id="IPR004360">
    <property type="entry name" value="Glyas_Fos-R_dOase_dom"/>
</dbReference>
<dbReference type="InterPro" id="IPR029068">
    <property type="entry name" value="Glyas_Bleomycin-R_OHBP_Dase"/>
</dbReference>
<dbReference type="InterPro" id="IPR049202">
    <property type="entry name" value="DUF6817"/>
</dbReference>
<dbReference type="InterPro" id="IPR050383">
    <property type="entry name" value="GlyoxalaseI/FosfomycinResist"/>
</dbReference>
<gene>
    <name evidence="2" type="ORF">ACFQ11_30725</name>
</gene>
<dbReference type="PANTHER" id="PTHR21366:SF14">
    <property type="entry name" value="GLYOXALASE DOMAIN-CONTAINING PROTEIN 5"/>
    <property type="match status" value="1"/>
</dbReference>
<accession>A0ABW3F0H3</accession>
<dbReference type="SUPFAM" id="SSF54593">
    <property type="entry name" value="Glyoxalase/Bleomycin resistance protein/Dihydroxybiphenyl dioxygenase"/>
    <property type="match status" value="1"/>
</dbReference>